<organism evidence="2 3">
    <name type="scientific">Leptomonas seymouri</name>
    <dbReference type="NCBI Taxonomy" id="5684"/>
    <lineage>
        <taxon>Eukaryota</taxon>
        <taxon>Discoba</taxon>
        <taxon>Euglenozoa</taxon>
        <taxon>Kinetoplastea</taxon>
        <taxon>Metakinetoplastina</taxon>
        <taxon>Trypanosomatida</taxon>
        <taxon>Trypanosomatidae</taxon>
        <taxon>Leishmaniinae</taxon>
        <taxon>Leptomonas</taxon>
    </lineage>
</organism>
<proteinExistence type="predicted"/>
<dbReference type="VEuPathDB" id="TriTrypDB:Lsey_0142_0170"/>
<accession>A0A0N0P5A1</accession>
<feature type="compositionally biased region" description="Basic and acidic residues" evidence="1">
    <location>
        <begin position="57"/>
        <end position="76"/>
    </location>
</feature>
<evidence type="ECO:0000256" key="1">
    <source>
        <dbReference type="SAM" id="MobiDB-lite"/>
    </source>
</evidence>
<protein>
    <submittedName>
        <fullName evidence="2">Uncharacterized protein</fullName>
    </submittedName>
</protein>
<feature type="compositionally biased region" description="Polar residues" evidence="1">
    <location>
        <begin position="122"/>
        <end position="139"/>
    </location>
</feature>
<comment type="caution">
    <text evidence="2">The sequence shown here is derived from an EMBL/GenBank/DDBJ whole genome shotgun (WGS) entry which is preliminary data.</text>
</comment>
<feature type="region of interest" description="Disordered" evidence="1">
    <location>
        <begin position="52"/>
        <end position="87"/>
    </location>
</feature>
<reference evidence="2 3" key="1">
    <citation type="journal article" date="2015" name="PLoS Pathog.">
        <title>Leptomonas seymouri: Adaptations to the Dixenous Life Cycle Analyzed by Genome Sequencing, Transcriptome Profiling and Co-infection with Leishmania donovani.</title>
        <authorList>
            <person name="Kraeva N."/>
            <person name="Butenko A."/>
            <person name="Hlavacova J."/>
            <person name="Kostygov A."/>
            <person name="Myskova J."/>
            <person name="Grybchuk D."/>
            <person name="Lestinova T."/>
            <person name="Votypka J."/>
            <person name="Volf P."/>
            <person name="Opperdoes F."/>
            <person name="Flegontov P."/>
            <person name="Lukes J."/>
            <person name="Yurchenko V."/>
        </authorList>
    </citation>
    <scope>NUCLEOTIDE SEQUENCE [LARGE SCALE GENOMIC DNA]</scope>
    <source>
        <strain evidence="2 3">ATCC 30220</strain>
    </source>
</reference>
<dbReference type="EMBL" id="LJSK01000142">
    <property type="protein sequence ID" value="KPI86219.1"/>
    <property type="molecule type" value="Genomic_DNA"/>
</dbReference>
<evidence type="ECO:0000313" key="2">
    <source>
        <dbReference type="EMBL" id="KPI86219.1"/>
    </source>
</evidence>
<dbReference type="AlphaFoldDB" id="A0A0N0P5A1"/>
<evidence type="ECO:0000313" key="3">
    <source>
        <dbReference type="Proteomes" id="UP000038009"/>
    </source>
</evidence>
<dbReference type="Proteomes" id="UP000038009">
    <property type="component" value="Unassembled WGS sequence"/>
</dbReference>
<feature type="compositionally biased region" description="Low complexity" evidence="1">
    <location>
        <begin position="254"/>
        <end position="264"/>
    </location>
</feature>
<name>A0A0N0P5A1_LEPSE</name>
<feature type="region of interest" description="Disordered" evidence="1">
    <location>
        <begin position="254"/>
        <end position="278"/>
    </location>
</feature>
<keyword evidence="3" id="KW-1185">Reference proteome</keyword>
<feature type="region of interest" description="Disordered" evidence="1">
    <location>
        <begin position="122"/>
        <end position="145"/>
    </location>
</feature>
<dbReference type="OMA" id="WCVHTKA"/>
<sequence length="640" mass="68983">MASSLSPEHSTASPHSDTAVTDTVSIVASVGRLLMDYALQLLDDVGPLHLDPAQEGTKVEDEAKGPARDDNKRALFDDDNEASTDTGETAALTEADLAECRGRLQRLQRIHLILVHSVGASTLSSRGGPSGSPVTSQGIRESEEEVLAEDYSETIRRNSVLTKMLNRLECMHQLFQGTSGATTSQSQCMAATLADTDTAANTNATVTVAQGPSQAVRTIEPLLTPVSLAEGALSAFSRNVGIYFRRRPIGGAAAGAPTAGQPNAPRSPASCKRTRAEDEGATESLNHWAKLAAQQRKSRFALYTLRSALLPRVNHVCAPFYVSPAVLEMAQLNAAAERFMLERVWCVHTKAHLLREVPSVAQDVELHRQALREALKHWPPAQQEDHIRDVSYARFVCTDNGVLRFCVQNALLVDVSYDLKRRQWTLLGLHWSLYTTDAGASLISATLADAVEMTATERLQRNFTAIGSASCAASESYQKLQPQNEGALAAFLQKALTEGGLSGGVHAANRLVCAVVLDALATQLLRLQQSFFTGGSVGRFLDVEVRPGTFISFHLTLPELFCVYDTAAPAMADVVHVKITTCGGTVMMERVRGTDVATRSVTLLLGTSCLVPSRSSSLNDSSRLVIDMEALLWQCLSAES</sequence>
<gene>
    <name evidence="2" type="ORF">ABL78_4732</name>
</gene>
<dbReference type="OrthoDB" id="273098at2759"/>